<proteinExistence type="predicted"/>
<keyword evidence="3" id="KW-1185">Reference proteome</keyword>
<dbReference type="GO" id="GO:0016627">
    <property type="term" value="F:oxidoreductase activity, acting on the CH-CH group of donors"/>
    <property type="evidence" value="ECO:0007669"/>
    <property type="project" value="InterPro"/>
</dbReference>
<dbReference type="GO" id="GO:0050660">
    <property type="term" value="F:flavin adenine dinucleotide binding"/>
    <property type="evidence" value="ECO:0007669"/>
    <property type="project" value="InterPro"/>
</dbReference>
<dbReference type="EMBL" id="WUYX01000069">
    <property type="protein sequence ID" value="MXV64191.1"/>
    <property type="molecule type" value="Genomic_DNA"/>
</dbReference>
<dbReference type="RefSeq" id="WP_160067246.1">
    <property type="nucleotide sequence ID" value="NZ_WUYX01000069.1"/>
</dbReference>
<dbReference type="InterPro" id="IPR013786">
    <property type="entry name" value="AcylCoA_DH/ox_N"/>
</dbReference>
<comment type="caution">
    <text evidence="2">The sequence shown here is derived from an EMBL/GenBank/DDBJ whole genome shotgun (WGS) entry which is preliminary data.</text>
</comment>
<dbReference type="SUPFAM" id="SSF56645">
    <property type="entry name" value="Acyl-CoA dehydrogenase NM domain-like"/>
    <property type="match status" value="1"/>
</dbReference>
<sequence length="74" mass="8061">MDTALPDEHRAIRDPVNEFCETEIEPIAQFVEAEYRFPSDIFEQFAGLETLGAPVTETNGGFGEGALPSTLGQS</sequence>
<protein>
    <recommendedName>
        <fullName evidence="1">Acyl-CoA dehydrogenase/oxidase N-terminal domain-containing protein</fullName>
    </recommendedName>
</protein>
<evidence type="ECO:0000259" key="1">
    <source>
        <dbReference type="Pfam" id="PF02771"/>
    </source>
</evidence>
<dbReference type="Gene3D" id="1.10.540.10">
    <property type="entry name" value="Acyl-CoA dehydrogenase/oxidase, N-terminal domain"/>
    <property type="match status" value="1"/>
</dbReference>
<reference evidence="2 3" key="1">
    <citation type="submission" date="2020-01" db="EMBL/GenBank/DDBJ databases">
        <title>Natronorubrum sp. JWXQ-INN 674 isolated from Inner Mongolia Autonomous Region of China.</title>
        <authorList>
            <person name="Xue Q."/>
        </authorList>
    </citation>
    <scope>NUCLEOTIDE SEQUENCE [LARGE SCALE GENOMIC DNA]</scope>
    <source>
        <strain evidence="2 3">JWXQ-INN-674</strain>
    </source>
</reference>
<evidence type="ECO:0000313" key="2">
    <source>
        <dbReference type="EMBL" id="MXV64191.1"/>
    </source>
</evidence>
<dbReference type="Pfam" id="PF02771">
    <property type="entry name" value="Acyl-CoA_dh_N"/>
    <property type="match status" value="1"/>
</dbReference>
<dbReference type="Proteomes" id="UP000434101">
    <property type="component" value="Unassembled WGS sequence"/>
</dbReference>
<dbReference type="AlphaFoldDB" id="A0A6B0VQW3"/>
<name>A0A6B0VQW3_9EURY</name>
<organism evidence="2 3">
    <name type="scientific">Natronorubrum halalkaliphilum</name>
    <dbReference type="NCBI Taxonomy" id="2691917"/>
    <lineage>
        <taxon>Archaea</taxon>
        <taxon>Methanobacteriati</taxon>
        <taxon>Methanobacteriota</taxon>
        <taxon>Stenosarchaea group</taxon>
        <taxon>Halobacteria</taxon>
        <taxon>Halobacteriales</taxon>
        <taxon>Natrialbaceae</taxon>
        <taxon>Natronorubrum</taxon>
    </lineage>
</organism>
<feature type="domain" description="Acyl-CoA dehydrogenase/oxidase N-terminal" evidence="1">
    <location>
        <begin position="7"/>
        <end position="67"/>
    </location>
</feature>
<evidence type="ECO:0000313" key="3">
    <source>
        <dbReference type="Proteomes" id="UP000434101"/>
    </source>
</evidence>
<accession>A0A6B0VQW3</accession>
<gene>
    <name evidence="2" type="ORF">GS429_19395</name>
</gene>
<dbReference type="InterPro" id="IPR037069">
    <property type="entry name" value="AcylCoA_DH/ox_N_sf"/>
</dbReference>
<dbReference type="InterPro" id="IPR009100">
    <property type="entry name" value="AcylCoA_DH/oxidase_NM_dom_sf"/>
</dbReference>